<evidence type="ECO:0000313" key="5">
    <source>
        <dbReference type="EMBL" id="SEM56364.1"/>
    </source>
</evidence>
<reference evidence="6" key="1">
    <citation type="submission" date="2016-10" db="EMBL/GenBank/DDBJ databases">
        <authorList>
            <person name="Varghese N."/>
            <person name="Submissions S."/>
        </authorList>
    </citation>
    <scope>NUCLEOTIDE SEQUENCE [LARGE SCALE GENOMIC DNA]</scope>
    <source>
        <strain evidence="6">DSM 18733</strain>
    </source>
</reference>
<dbReference type="STRING" id="407022.SAMN05661044_05504"/>
<dbReference type="InterPro" id="IPR037923">
    <property type="entry name" value="HTH-like"/>
</dbReference>
<keyword evidence="6" id="KW-1185">Reference proteome</keyword>
<evidence type="ECO:0000259" key="4">
    <source>
        <dbReference type="PROSITE" id="PS01124"/>
    </source>
</evidence>
<dbReference type="AlphaFoldDB" id="A0A1H7ZED4"/>
<dbReference type="RefSeq" id="WP_162276690.1">
    <property type="nucleotide sequence ID" value="NZ_FOAF01000016.1"/>
</dbReference>
<feature type="domain" description="HTH araC/xylS-type" evidence="4">
    <location>
        <begin position="185"/>
        <end position="283"/>
    </location>
</feature>
<gene>
    <name evidence="5" type="ORF">SAMN05661044_05504</name>
</gene>
<organism evidence="5 6">
    <name type="scientific">Olivibacter domesticus</name>
    <name type="common">Pseudosphingobacterium domesticum</name>
    <dbReference type="NCBI Taxonomy" id="407022"/>
    <lineage>
        <taxon>Bacteria</taxon>
        <taxon>Pseudomonadati</taxon>
        <taxon>Bacteroidota</taxon>
        <taxon>Sphingobacteriia</taxon>
        <taxon>Sphingobacteriales</taxon>
        <taxon>Sphingobacteriaceae</taxon>
        <taxon>Olivibacter</taxon>
    </lineage>
</organism>
<sequence length="290" mass="34094">MTTKIPIWELKNHLSGIRIDRMSDTFLNDLFEDISKLHRNDHFLLIKLERGRAELLVDFKKTLLGAGKMFFLQPGQVLQMVHFQEIDGWVLYLDNKLIDDHVRLTIEDSLFRGPLLSLTESDSEWFNSYLDILLKTYHDRNYSSLHRHIVSAMVAPIVYKAASIFQANASNLIDQHSQRSVELTKIFKRLVRSHFKQLKRPKDYAYLMHISISYLNDTVKSVTGFTLSYFIQQEMLREAQRLLCYTDLSVKEISSSMGYEDYKYFNRIFGKLTKTSPGRFRKEFKLTKMA</sequence>
<keyword evidence="1" id="KW-0805">Transcription regulation</keyword>
<proteinExistence type="predicted"/>
<dbReference type="Gene3D" id="1.10.10.60">
    <property type="entry name" value="Homeodomain-like"/>
    <property type="match status" value="1"/>
</dbReference>
<evidence type="ECO:0000256" key="3">
    <source>
        <dbReference type="ARBA" id="ARBA00023163"/>
    </source>
</evidence>
<keyword evidence="3" id="KW-0804">Transcription</keyword>
<dbReference type="PROSITE" id="PS01124">
    <property type="entry name" value="HTH_ARAC_FAMILY_2"/>
    <property type="match status" value="1"/>
</dbReference>
<dbReference type="SUPFAM" id="SSF51215">
    <property type="entry name" value="Regulatory protein AraC"/>
    <property type="match status" value="1"/>
</dbReference>
<evidence type="ECO:0000256" key="1">
    <source>
        <dbReference type="ARBA" id="ARBA00023015"/>
    </source>
</evidence>
<evidence type="ECO:0000313" key="6">
    <source>
        <dbReference type="Proteomes" id="UP000199421"/>
    </source>
</evidence>
<dbReference type="EMBL" id="FOAF01000016">
    <property type="protein sequence ID" value="SEM56364.1"/>
    <property type="molecule type" value="Genomic_DNA"/>
</dbReference>
<name>A0A1H7ZED4_OLID1</name>
<dbReference type="PANTHER" id="PTHR43280:SF28">
    <property type="entry name" value="HTH-TYPE TRANSCRIPTIONAL ACTIVATOR RHAS"/>
    <property type="match status" value="1"/>
</dbReference>
<protein>
    <submittedName>
        <fullName evidence="5">AraC-type DNA-binding protein</fullName>
    </submittedName>
</protein>
<evidence type="ECO:0000256" key="2">
    <source>
        <dbReference type="ARBA" id="ARBA00023125"/>
    </source>
</evidence>
<dbReference type="GO" id="GO:0043565">
    <property type="term" value="F:sequence-specific DNA binding"/>
    <property type="evidence" value="ECO:0007669"/>
    <property type="project" value="InterPro"/>
</dbReference>
<dbReference type="GO" id="GO:0003700">
    <property type="term" value="F:DNA-binding transcription factor activity"/>
    <property type="evidence" value="ECO:0007669"/>
    <property type="project" value="InterPro"/>
</dbReference>
<accession>A0A1H7ZED4</accession>
<dbReference type="SUPFAM" id="SSF46689">
    <property type="entry name" value="Homeodomain-like"/>
    <property type="match status" value="1"/>
</dbReference>
<dbReference type="InterPro" id="IPR018060">
    <property type="entry name" value="HTH_AraC"/>
</dbReference>
<keyword evidence="2 5" id="KW-0238">DNA-binding</keyword>
<dbReference type="PANTHER" id="PTHR43280">
    <property type="entry name" value="ARAC-FAMILY TRANSCRIPTIONAL REGULATOR"/>
    <property type="match status" value="1"/>
</dbReference>
<dbReference type="SMART" id="SM00342">
    <property type="entry name" value="HTH_ARAC"/>
    <property type="match status" value="1"/>
</dbReference>
<dbReference type="Proteomes" id="UP000199421">
    <property type="component" value="Unassembled WGS sequence"/>
</dbReference>
<dbReference type="Pfam" id="PF12833">
    <property type="entry name" value="HTH_18"/>
    <property type="match status" value="1"/>
</dbReference>
<dbReference type="InterPro" id="IPR009057">
    <property type="entry name" value="Homeodomain-like_sf"/>
</dbReference>